<name>A0ABN1ICS7_9GAMM</name>
<gene>
    <name evidence="1" type="ORF">GCM10009105_06120</name>
</gene>
<dbReference type="Proteomes" id="UP001501523">
    <property type="component" value="Unassembled WGS sequence"/>
</dbReference>
<sequence length="112" mass="12174">MWAAAIERATALAEAAIQSERTQLVGAHETVACDRAAKQAECAVASETTQRAREALALVEARCSDLQRLTDQQASQLVDLAAQRDTSTRDREALSSENANGLLRQYVPKLTF</sequence>
<organism evidence="1 2">
    <name type="scientific">Dokdonella soli</name>
    <dbReference type="NCBI Taxonomy" id="529810"/>
    <lineage>
        <taxon>Bacteria</taxon>
        <taxon>Pseudomonadati</taxon>
        <taxon>Pseudomonadota</taxon>
        <taxon>Gammaproteobacteria</taxon>
        <taxon>Lysobacterales</taxon>
        <taxon>Rhodanobacteraceae</taxon>
        <taxon>Dokdonella</taxon>
    </lineage>
</organism>
<dbReference type="EMBL" id="BAAAEU010000002">
    <property type="protein sequence ID" value="GAA0707370.1"/>
    <property type="molecule type" value="Genomic_DNA"/>
</dbReference>
<evidence type="ECO:0000313" key="1">
    <source>
        <dbReference type="EMBL" id="GAA0707370.1"/>
    </source>
</evidence>
<reference evidence="1 2" key="1">
    <citation type="journal article" date="2019" name="Int. J. Syst. Evol. Microbiol.">
        <title>The Global Catalogue of Microorganisms (GCM) 10K type strain sequencing project: providing services to taxonomists for standard genome sequencing and annotation.</title>
        <authorList>
            <consortium name="The Broad Institute Genomics Platform"/>
            <consortium name="The Broad Institute Genome Sequencing Center for Infectious Disease"/>
            <person name="Wu L."/>
            <person name="Ma J."/>
        </authorList>
    </citation>
    <scope>NUCLEOTIDE SEQUENCE [LARGE SCALE GENOMIC DNA]</scope>
    <source>
        <strain evidence="1 2">JCM 15421</strain>
    </source>
</reference>
<evidence type="ECO:0000313" key="2">
    <source>
        <dbReference type="Proteomes" id="UP001501523"/>
    </source>
</evidence>
<accession>A0ABN1ICS7</accession>
<comment type="caution">
    <text evidence="1">The sequence shown here is derived from an EMBL/GenBank/DDBJ whole genome shotgun (WGS) entry which is preliminary data.</text>
</comment>
<keyword evidence="2" id="KW-1185">Reference proteome</keyword>
<protein>
    <submittedName>
        <fullName evidence="1">Uncharacterized protein</fullName>
    </submittedName>
</protein>
<proteinExistence type="predicted"/>